<organism evidence="1 5">
    <name type="scientific">Lacticaseibacillus rhamnosus</name>
    <name type="common">Lactobacillus rhamnosus</name>
    <dbReference type="NCBI Taxonomy" id="47715"/>
    <lineage>
        <taxon>Bacteria</taxon>
        <taxon>Bacillati</taxon>
        <taxon>Bacillota</taxon>
        <taxon>Bacilli</taxon>
        <taxon>Lactobacillales</taxon>
        <taxon>Lactobacillaceae</taxon>
        <taxon>Lacticaseibacillus</taxon>
    </lineage>
</organism>
<dbReference type="AlphaFoldDB" id="A0A171J6Z5"/>
<dbReference type="RefSeq" id="WP_005698252.1">
    <property type="nucleotide sequence ID" value="NZ_CABFNI010000017.1"/>
</dbReference>
<reference evidence="3 4" key="1">
    <citation type="submission" date="2019-04" db="EMBL/GenBank/DDBJ databases">
        <title>Genome Announcement to Ensure Probiotic Safety of Lactobacillus rhamnosus UBLR-58.</title>
        <authorList>
            <person name="Sulthana A."/>
            <person name="Lakshmi S.G."/>
            <person name="Madempudi R.S."/>
        </authorList>
    </citation>
    <scope>NUCLEOTIDE SEQUENCE [LARGE SCALE GENOMIC DNA]</scope>
    <source>
        <strain evidence="3 4">UBLR-58</strain>
    </source>
</reference>
<comment type="caution">
    <text evidence="1">The sequence shown here is derived from an EMBL/GenBank/DDBJ whole genome shotgun (WGS) entry which is preliminary data.</text>
</comment>
<dbReference type="EMBL" id="SSHM01000001">
    <property type="protein sequence ID" value="THC79582.1"/>
    <property type="molecule type" value="Genomic_DNA"/>
</dbReference>
<dbReference type="Proteomes" id="UP000552935">
    <property type="component" value="Unassembled WGS sequence"/>
</dbReference>
<evidence type="ECO:0000313" key="6">
    <source>
        <dbReference type="Proteomes" id="UP000552935"/>
    </source>
</evidence>
<dbReference type="EMBL" id="JACCKI010000006">
    <property type="protein sequence ID" value="NZA05259.1"/>
    <property type="molecule type" value="Genomic_DNA"/>
</dbReference>
<accession>A0A171J6Z5</accession>
<evidence type="ECO:0000313" key="4">
    <source>
        <dbReference type="Proteomes" id="UP000307517"/>
    </source>
</evidence>
<reference evidence="2 6" key="3">
    <citation type="submission" date="2020-07" db="EMBL/GenBank/DDBJ databases">
        <title>Organ Donor 1.</title>
        <authorList>
            <person name="Marsh A.J."/>
            <person name="Azcarate-Peril M.A."/>
        </authorList>
    </citation>
    <scope>NUCLEOTIDE SEQUENCE [LARGE SCALE GENOMIC DNA]</scope>
    <source>
        <strain evidence="2 6">AMC0712</strain>
    </source>
</reference>
<gene>
    <name evidence="3" type="ORF">E6L36_03705</name>
    <name evidence="2" type="ORF">H0N82_09155</name>
    <name evidence="1" type="ORF">HWN39_00405</name>
</gene>
<protein>
    <submittedName>
        <fullName evidence="1">Uncharacterized protein</fullName>
    </submittedName>
</protein>
<name>A0A171J6Z5_LACRH</name>
<proteinExistence type="predicted"/>
<reference evidence="1 5" key="2">
    <citation type="submission" date="2020-06" db="EMBL/GenBank/DDBJ databases">
        <title>Lactobacillus rhamnosus QC,genome.</title>
        <authorList>
            <person name="Yi H."/>
            <person name="Jin M."/>
        </authorList>
    </citation>
    <scope>NUCLEOTIDE SEQUENCE [LARGE SCALE GENOMIC DNA]</scope>
    <source>
        <strain evidence="1 5">QC</strain>
    </source>
</reference>
<dbReference type="EMBL" id="JABXWP010000001">
    <property type="protein sequence ID" value="NVO86954.1"/>
    <property type="molecule type" value="Genomic_DNA"/>
</dbReference>
<evidence type="ECO:0000313" key="2">
    <source>
        <dbReference type="EMBL" id="NZA05259.1"/>
    </source>
</evidence>
<evidence type="ECO:0000313" key="1">
    <source>
        <dbReference type="EMBL" id="NVO86954.1"/>
    </source>
</evidence>
<dbReference type="OrthoDB" id="2302008at2"/>
<sequence length="121" mass="13852">MKLYQGLTQVQVNEEMADDAPDFKITTDLVKPLHYAPSELYHYLDAVLKPGSRHDQNNLKYVTDAAFIGENFDFNSVPFTAKLKDFEAKMAFARNLVSDLNRHVAVNINTQDHTFELLFVD</sequence>
<evidence type="ECO:0000313" key="3">
    <source>
        <dbReference type="EMBL" id="THC79582.1"/>
    </source>
</evidence>
<dbReference type="Proteomes" id="UP000307517">
    <property type="component" value="Unassembled WGS sequence"/>
</dbReference>
<evidence type="ECO:0000313" key="5">
    <source>
        <dbReference type="Proteomes" id="UP000542889"/>
    </source>
</evidence>
<dbReference type="Proteomes" id="UP000542889">
    <property type="component" value="Unassembled WGS sequence"/>
</dbReference>